<organism evidence="2 3">
    <name type="scientific">Candidatus Sungiibacteriota bacterium</name>
    <dbReference type="NCBI Taxonomy" id="2750080"/>
    <lineage>
        <taxon>Bacteria</taxon>
        <taxon>Candidatus Sungiibacteriota</taxon>
    </lineage>
</organism>
<keyword evidence="1" id="KW-0472">Membrane</keyword>
<keyword evidence="1" id="KW-0812">Transmembrane</keyword>
<evidence type="ECO:0000313" key="2">
    <source>
        <dbReference type="EMBL" id="MBI4132445.1"/>
    </source>
</evidence>
<dbReference type="AlphaFoldDB" id="A0A933DRR9"/>
<protein>
    <recommendedName>
        <fullName evidence="4">PilN domain-containing protein</fullName>
    </recommendedName>
</protein>
<sequence>MPEPAASFIPRAEPQFAARAVREGGVWLFNFALAAFAASALAWGGLFLYQRSLASARADWEEQVAAQEAELKPDLLAQIADLTASIGVAREILNNHVYASNVLLLLQSFTHPAVSFSTMSFSRDARKIELTGLAASYRSVAEQVNFFESHPQVEKVDFGGLAVGERGLVNFRLAVIFKPSLLTAPIP</sequence>
<dbReference type="EMBL" id="JACQMJ010000008">
    <property type="protein sequence ID" value="MBI4132445.1"/>
    <property type="molecule type" value="Genomic_DNA"/>
</dbReference>
<evidence type="ECO:0000256" key="1">
    <source>
        <dbReference type="SAM" id="Phobius"/>
    </source>
</evidence>
<evidence type="ECO:0000313" key="3">
    <source>
        <dbReference type="Proteomes" id="UP000704960"/>
    </source>
</evidence>
<proteinExistence type="predicted"/>
<accession>A0A933DRR9</accession>
<evidence type="ECO:0008006" key="4">
    <source>
        <dbReference type="Google" id="ProtNLM"/>
    </source>
</evidence>
<keyword evidence="1" id="KW-1133">Transmembrane helix</keyword>
<reference evidence="2" key="1">
    <citation type="submission" date="2020-07" db="EMBL/GenBank/DDBJ databases">
        <title>Huge and variable diversity of episymbiotic CPR bacteria and DPANN archaea in groundwater ecosystems.</title>
        <authorList>
            <person name="He C.Y."/>
            <person name="Keren R."/>
            <person name="Whittaker M."/>
            <person name="Farag I.F."/>
            <person name="Doudna J."/>
            <person name="Cate J.H.D."/>
            <person name="Banfield J.F."/>
        </authorList>
    </citation>
    <scope>NUCLEOTIDE SEQUENCE</scope>
    <source>
        <strain evidence="2">NC_groundwater_1226_Ag_S-0.1um_59_124</strain>
    </source>
</reference>
<feature type="transmembrane region" description="Helical" evidence="1">
    <location>
        <begin position="27"/>
        <end position="49"/>
    </location>
</feature>
<dbReference type="Proteomes" id="UP000704960">
    <property type="component" value="Unassembled WGS sequence"/>
</dbReference>
<gene>
    <name evidence="2" type="ORF">HY474_02320</name>
</gene>
<name>A0A933DRR9_9BACT</name>
<comment type="caution">
    <text evidence="2">The sequence shown here is derived from an EMBL/GenBank/DDBJ whole genome shotgun (WGS) entry which is preliminary data.</text>
</comment>